<name>A0ABR5DR36_RICPA</name>
<comment type="caution">
    <text evidence="2">The sequence shown here is derived from an EMBL/GenBank/DDBJ whole genome shotgun (WGS) entry which is preliminary data.</text>
</comment>
<dbReference type="RefSeq" id="WP_014410479.1">
    <property type="nucleotide sequence ID" value="NZ_LAOO01000001.1"/>
</dbReference>
<dbReference type="Pfam" id="PF00563">
    <property type="entry name" value="EAL"/>
    <property type="match status" value="1"/>
</dbReference>
<evidence type="ECO:0000313" key="2">
    <source>
        <dbReference type="EMBL" id="KJW01185.1"/>
    </source>
</evidence>
<dbReference type="Gene3D" id="3.20.20.450">
    <property type="entry name" value="EAL domain"/>
    <property type="match status" value="1"/>
</dbReference>
<dbReference type="SUPFAM" id="SSF141868">
    <property type="entry name" value="EAL domain-like"/>
    <property type="match status" value="1"/>
</dbReference>
<gene>
    <name evidence="2" type="ORF">RPATATE_1338</name>
</gene>
<dbReference type="EMBL" id="LAOO01000001">
    <property type="protein sequence ID" value="KJW01185.1"/>
    <property type="molecule type" value="Genomic_DNA"/>
</dbReference>
<reference evidence="2 3" key="1">
    <citation type="submission" date="2015-02" db="EMBL/GenBank/DDBJ databases">
        <title>Genome Sequencing of Rickettsiales.</title>
        <authorList>
            <person name="Daugherty S.C."/>
            <person name="Su Q."/>
            <person name="Abolude K."/>
            <person name="Beier-Sexton M."/>
            <person name="Carlyon J.A."/>
            <person name="Carter R."/>
            <person name="Day N.P."/>
            <person name="Dumler S.J."/>
            <person name="Dyachenko V."/>
            <person name="Godinez A."/>
            <person name="Kurtti T.J."/>
            <person name="Lichay M."/>
            <person name="Mullins K.E."/>
            <person name="Ott S."/>
            <person name="Pappas-Brown V."/>
            <person name="Paris D.H."/>
            <person name="Patel P."/>
            <person name="Richards A.L."/>
            <person name="Sadzewicz L."/>
            <person name="Sears K."/>
            <person name="Seidman D."/>
            <person name="Sengamalay N."/>
            <person name="Stenos J."/>
            <person name="Tallon L.J."/>
            <person name="Vincent G."/>
            <person name="Fraser C.M."/>
            <person name="Munderloh U."/>
            <person name="Dunning-Hotopp J.C."/>
        </authorList>
    </citation>
    <scope>NUCLEOTIDE SEQUENCE [LARGE SCALE GENOMIC DNA]</scope>
    <source>
        <strain evidence="2 3">Tate's Hell</strain>
    </source>
</reference>
<dbReference type="Proteomes" id="UP000035491">
    <property type="component" value="Unassembled WGS sequence"/>
</dbReference>
<keyword evidence="3" id="KW-1185">Reference proteome</keyword>
<protein>
    <submittedName>
        <fullName evidence="2">EAL domain protein</fullName>
    </submittedName>
</protein>
<dbReference type="SMART" id="SM00052">
    <property type="entry name" value="EAL"/>
    <property type="match status" value="1"/>
</dbReference>
<sequence length="408" mass="47331">MIHMAMSELRTNYKDLQDAIDKLEKGVCFACRLVNYDEIEFIEQGKHFIIEDLDQIIEDVSKELNIFSKFKKIKKDRILFILNTTNSDLIKNFARKLYLFLQLYINEQKPAIYMNCYIASIKFPKKVSNNAKEIEKTLNMLLSQNNNYYYREYSSTEHDLENIRKSNLQLNLLRQALAKKTMRFAYQSIIDRNTMKIHYYECLLRIPDENGVYISVGPIIPIAENKGLIFIIDQIVLEMTVNELARNPNLMLAVNISNIGTGDEALWEIAENLLKAHNVGDRLIIEITETSFNQNYDKITLFINKLRKYGCKFALDDFGAGFTSFKQLQSLPIDIIKIDGKYVRSITSDVQSRYFVERLIKISEDLGIETVAEFVENGEIAKFLIDLKVGGLQGNFYSEAKFDRVDEV</sequence>
<dbReference type="PANTHER" id="PTHR33121">
    <property type="entry name" value="CYCLIC DI-GMP PHOSPHODIESTERASE PDEF"/>
    <property type="match status" value="1"/>
</dbReference>
<dbReference type="PROSITE" id="PS50883">
    <property type="entry name" value="EAL"/>
    <property type="match status" value="1"/>
</dbReference>
<dbReference type="InterPro" id="IPR035919">
    <property type="entry name" value="EAL_sf"/>
</dbReference>
<dbReference type="CDD" id="cd01948">
    <property type="entry name" value="EAL"/>
    <property type="match status" value="1"/>
</dbReference>
<evidence type="ECO:0000259" key="1">
    <source>
        <dbReference type="PROSITE" id="PS50883"/>
    </source>
</evidence>
<dbReference type="InterPro" id="IPR001633">
    <property type="entry name" value="EAL_dom"/>
</dbReference>
<accession>A0ABR5DR36</accession>
<dbReference type="PANTHER" id="PTHR33121:SF79">
    <property type="entry name" value="CYCLIC DI-GMP PHOSPHODIESTERASE PDED-RELATED"/>
    <property type="match status" value="1"/>
</dbReference>
<dbReference type="InterPro" id="IPR050706">
    <property type="entry name" value="Cyclic-di-GMP_PDE-like"/>
</dbReference>
<feature type="domain" description="EAL" evidence="1">
    <location>
        <begin position="166"/>
        <end position="408"/>
    </location>
</feature>
<evidence type="ECO:0000313" key="3">
    <source>
        <dbReference type="Proteomes" id="UP000035491"/>
    </source>
</evidence>
<organism evidence="2 3">
    <name type="scientific">Rickettsia parkeri str. Tate's Hell</name>
    <dbReference type="NCBI Taxonomy" id="1359189"/>
    <lineage>
        <taxon>Bacteria</taxon>
        <taxon>Pseudomonadati</taxon>
        <taxon>Pseudomonadota</taxon>
        <taxon>Alphaproteobacteria</taxon>
        <taxon>Rickettsiales</taxon>
        <taxon>Rickettsiaceae</taxon>
        <taxon>Rickettsieae</taxon>
        <taxon>Rickettsia</taxon>
        <taxon>spotted fever group</taxon>
    </lineage>
</organism>
<proteinExistence type="predicted"/>